<dbReference type="AlphaFoldDB" id="A0A6J4T915"/>
<reference evidence="1" key="1">
    <citation type="submission" date="2020-02" db="EMBL/GenBank/DDBJ databases">
        <authorList>
            <person name="Meier V. D."/>
        </authorList>
    </citation>
    <scope>NUCLEOTIDE SEQUENCE</scope>
    <source>
        <strain evidence="1">AVDCRST_MAG62</strain>
    </source>
</reference>
<sequence length="90" mass="9487">MPPLAALWLALAPVPPVLPATLILFRDQAEPLLFKPMLSVDGVELGRLGQNRFIAVELSAGPHQLEARWPSVAGHKPATLTVSVTAGATS</sequence>
<name>A0A6J4T915_9SPHN</name>
<protein>
    <recommendedName>
        <fullName evidence="2">DUF2846 domain-containing protein</fullName>
    </recommendedName>
</protein>
<dbReference type="EMBL" id="CADCWB010000112">
    <property type="protein sequence ID" value="CAA9517317.1"/>
    <property type="molecule type" value="Genomic_DNA"/>
</dbReference>
<gene>
    <name evidence="1" type="ORF">AVDCRST_MAG62-896</name>
</gene>
<evidence type="ECO:0008006" key="2">
    <source>
        <dbReference type="Google" id="ProtNLM"/>
    </source>
</evidence>
<organism evidence="1">
    <name type="scientific">uncultured Sphingomonas sp</name>
    <dbReference type="NCBI Taxonomy" id="158754"/>
    <lineage>
        <taxon>Bacteria</taxon>
        <taxon>Pseudomonadati</taxon>
        <taxon>Pseudomonadota</taxon>
        <taxon>Alphaproteobacteria</taxon>
        <taxon>Sphingomonadales</taxon>
        <taxon>Sphingomonadaceae</taxon>
        <taxon>Sphingomonas</taxon>
        <taxon>environmental samples</taxon>
    </lineage>
</organism>
<proteinExistence type="predicted"/>
<evidence type="ECO:0000313" key="1">
    <source>
        <dbReference type="EMBL" id="CAA9517317.1"/>
    </source>
</evidence>
<accession>A0A6J4T915</accession>